<dbReference type="EMBL" id="CAJSLV010000114">
    <property type="protein sequence ID" value="CAG6398952.1"/>
    <property type="molecule type" value="Genomic_DNA"/>
</dbReference>
<dbReference type="PANTHER" id="PTHR13812:SF19">
    <property type="entry name" value="KETIMINE REDUCTASE MU-CRYSTALLIN"/>
    <property type="match status" value="1"/>
</dbReference>
<keyword evidence="3" id="KW-1185">Reference proteome</keyword>
<feature type="region of interest" description="Disordered" evidence="1">
    <location>
        <begin position="166"/>
        <end position="190"/>
    </location>
</feature>
<dbReference type="EC" id="4.3.1.12" evidence="2"/>
<evidence type="ECO:0000313" key="2">
    <source>
        <dbReference type="EMBL" id="CAG6398952.1"/>
    </source>
</evidence>
<dbReference type="PANTHER" id="PTHR13812">
    <property type="entry name" value="KETIMINE REDUCTASE MU-CRYSTALLIN"/>
    <property type="match status" value="1"/>
</dbReference>
<dbReference type="InterPro" id="IPR036291">
    <property type="entry name" value="NAD(P)-bd_dom_sf"/>
</dbReference>
<dbReference type="GO" id="GO:0008473">
    <property type="term" value="F:ornithine cyclodeaminase activity"/>
    <property type="evidence" value="ECO:0007669"/>
    <property type="project" value="UniProtKB-EC"/>
</dbReference>
<reference evidence="2" key="1">
    <citation type="submission" date="2021-05" db="EMBL/GenBank/DDBJ databases">
        <authorList>
            <person name="Arsene-Ploetze F."/>
        </authorList>
    </citation>
    <scope>NUCLEOTIDE SEQUENCE</scope>
    <source>
        <strain evidence="2">DSM 42138</strain>
    </source>
</reference>
<proteinExistence type="predicted"/>
<dbReference type="GO" id="GO:0005737">
    <property type="term" value="C:cytoplasm"/>
    <property type="evidence" value="ECO:0007669"/>
    <property type="project" value="TreeGrafter"/>
</dbReference>
<evidence type="ECO:0000313" key="3">
    <source>
        <dbReference type="Proteomes" id="UP001152519"/>
    </source>
</evidence>
<accession>A0A9W4GVU3</accession>
<organism evidence="2 3">
    <name type="scientific">Actinacidiphila cocklensis</name>
    <dbReference type="NCBI Taxonomy" id="887465"/>
    <lineage>
        <taxon>Bacteria</taxon>
        <taxon>Bacillati</taxon>
        <taxon>Actinomycetota</taxon>
        <taxon>Actinomycetes</taxon>
        <taxon>Kitasatosporales</taxon>
        <taxon>Streptomycetaceae</taxon>
        <taxon>Actinacidiphila</taxon>
    </lineage>
</organism>
<dbReference type="Gene3D" id="3.30.1780.10">
    <property type="entry name" value="ornithine cyclodeaminase, domain 1"/>
    <property type="match status" value="1"/>
</dbReference>
<comment type="caution">
    <text evidence="2">The sequence shown here is derived from an EMBL/GenBank/DDBJ whole genome shotgun (WGS) entry which is preliminary data.</text>
</comment>
<evidence type="ECO:0000256" key="1">
    <source>
        <dbReference type="SAM" id="MobiDB-lite"/>
    </source>
</evidence>
<dbReference type="InterPro" id="IPR003462">
    <property type="entry name" value="ODC_Mu_crystall"/>
</dbReference>
<dbReference type="SUPFAM" id="SSF51735">
    <property type="entry name" value="NAD(P)-binding Rossmann-fold domains"/>
    <property type="match status" value="1"/>
</dbReference>
<keyword evidence="2" id="KW-0456">Lyase</keyword>
<protein>
    <submittedName>
        <fullName evidence="2">Ornithine cyclodeaminase</fullName>
        <ecNumber evidence="2">4.3.1.12</ecNumber>
    </submittedName>
</protein>
<sequence length="340" mass="34289">MTPAAPHRPGSPASPPAVLDRDATAAALDPRRLLEAVATALVAVAAATVSAPPRIAASGPHGLLGTMPAYVPGLGLAAKLVSVFDDPARPGRTAHRGVVALFDETDGRPLALVDAEPLTALRTAAAATAALLALARPDTARIAVIGTGAQADAQLTLLSTVLDAPEGSPAARRRPWPAAAAPSVTVAGRDPDRTRALAERHGVAASASIEAAVREADAVLCCTAAIEPVLTRAWLRPGAHVSSVGGSGGLEVDAATVRDATLFTEWEGAVTSPPPAGAHELQGLAPSRATLLGAVLAGTHPGRHDPHELTLFKSTGHAALDVAAARVIHDAHPRRPDPAA</sequence>
<dbReference type="Gene3D" id="3.40.50.720">
    <property type="entry name" value="NAD(P)-binding Rossmann-like Domain"/>
    <property type="match status" value="1"/>
</dbReference>
<dbReference type="InterPro" id="IPR023401">
    <property type="entry name" value="ODC_N"/>
</dbReference>
<dbReference type="GO" id="GO:0042562">
    <property type="term" value="F:hormone binding"/>
    <property type="evidence" value="ECO:0007669"/>
    <property type="project" value="TreeGrafter"/>
</dbReference>
<dbReference type="Proteomes" id="UP001152519">
    <property type="component" value="Unassembled WGS sequence"/>
</dbReference>
<gene>
    <name evidence="2" type="ORF">SCOCK_80107</name>
</gene>
<name>A0A9W4GVU3_9ACTN</name>
<dbReference type="AlphaFoldDB" id="A0A9W4GVU3"/>
<dbReference type="RefSeq" id="WP_251501009.1">
    <property type="nucleotide sequence ID" value="NZ_CAJSLV010000114.1"/>
</dbReference>
<dbReference type="PIRSF" id="PIRSF001439">
    <property type="entry name" value="CryM"/>
    <property type="match status" value="1"/>
</dbReference>
<dbReference type="Pfam" id="PF02423">
    <property type="entry name" value="OCD_Mu_crystall"/>
    <property type="match status" value="1"/>
</dbReference>